<organism evidence="2 3">
    <name type="scientific">Antarctobacter heliothermus</name>
    <dbReference type="NCBI Taxonomy" id="74033"/>
    <lineage>
        <taxon>Bacteria</taxon>
        <taxon>Pseudomonadati</taxon>
        <taxon>Pseudomonadota</taxon>
        <taxon>Alphaproteobacteria</taxon>
        <taxon>Rhodobacterales</taxon>
        <taxon>Roseobacteraceae</taxon>
        <taxon>Antarctobacter</taxon>
    </lineage>
</organism>
<gene>
    <name evidence="2" type="ORF">ANTHELSMS3_01455</name>
</gene>
<evidence type="ECO:0000313" key="3">
    <source>
        <dbReference type="Proteomes" id="UP000203589"/>
    </source>
</evidence>
<evidence type="ECO:0000256" key="1">
    <source>
        <dbReference type="SAM" id="SignalP"/>
    </source>
</evidence>
<dbReference type="EMBL" id="CP022540">
    <property type="protein sequence ID" value="ASP20153.1"/>
    <property type="molecule type" value="Genomic_DNA"/>
</dbReference>
<evidence type="ECO:0000313" key="2">
    <source>
        <dbReference type="EMBL" id="ASP20153.1"/>
    </source>
</evidence>
<keyword evidence="3" id="KW-1185">Reference proteome</keyword>
<protein>
    <submittedName>
        <fullName evidence="2">Uncharacterized protein</fullName>
    </submittedName>
</protein>
<feature type="chain" id="PRO_5012758952" evidence="1">
    <location>
        <begin position="21"/>
        <end position="118"/>
    </location>
</feature>
<dbReference type="AlphaFoldDB" id="A0A222E1X2"/>
<accession>A0A222E1X2</accession>
<sequence length="118" mass="12420">MKPILPLCLAALMVGAPALAWDRVQQGTFVTWTFQGDEITSYSVAEPAYDEDPAVLNVSLWHAQSGSVGVAIESDLGFGDCPRILASAKGNAHTGVTLVANLNATTLNGVTLHECSTY</sequence>
<name>A0A222E1X2_9RHOB</name>
<dbReference type="KEGG" id="aht:ANTHELSMS3_01455"/>
<keyword evidence="1" id="KW-0732">Signal</keyword>
<proteinExistence type="predicted"/>
<reference evidence="2 3" key="1">
    <citation type="submission" date="2017-07" db="EMBL/GenBank/DDBJ databases">
        <title>Genome Sequence of Antarctobacter heliothermus Strain SMS3 Isolated from a culture of the Diatom Skeletonema marinoi.</title>
        <authorList>
            <person name="Topel M."/>
            <person name="Pinder M.I.M."/>
            <person name="Johansson O.N."/>
            <person name="Kourtchenko O."/>
            <person name="Godhe A."/>
            <person name="Clarke A.K."/>
        </authorList>
    </citation>
    <scope>NUCLEOTIDE SEQUENCE [LARGE SCALE GENOMIC DNA]</scope>
    <source>
        <strain evidence="2 3">SMS3</strain>
    </source>
</reference>
<feature type="signal peptide" evidence="1">
    <location>
        <begin position="1"/>
        <end position="20"/>
    </location>
</feature>
<dbReference type="RefSeq" id="WP_094034278.1">
    <property type="nucleotide sequence ID" value="NZ_CP022540.1"/>
</dbReference>
<dbReference type="Proteomes" id="UP000203589">
    <property type="component" value="Chromosome"/>
</dbReference>
<dbReference type="OrthoDB" id="7859298at2"/>